<name>A0A448XR15_9PLAT</name>
<dbReference type="OrthoDB" id="444265at2759"/>
<evidence type="ECO:0000313" key="1">
    <source>
        <dbReference type="EMBL" id="VEL42762.1"/>
    </source>
</evidence>
<keyword evidence="2" id="KW-1185">Reference proteome</keyword>
<evidence type="ECO:0000313" key="2">
    <source>
        <dbReference type="Proteomes" id="UP000784294"/>
    </source>
</evidence>
<proteinExistence type="predicted"/>
<protein>
    <submittedName>
        <fullName evidence="1">Uncharacterized protein</fullName>
    </submittedName>
</protein>
<dbReference type="EMBL" id="CAAALY010276433">
    <property type="protein sequence ID" value="VEL42762.1"/>
    <property type="molecule type" value="Genomic_DNA"/>
</dbReference>
<dbReference type="AlphaFoldDB" id="A0A448XR15"/>
<comment type="caution">
    <text evidence="1">The sequence shown here is derived from an EMBL/GenBank/DDBJ whole genome shotgun (WGS) entry which is preliminary data.</text>
</comment>
<dbReference type="Proteomes" id="UP000784294">
    <property type="component" value="Unassembled WGS sequence"/>
</dbReference>
<reference evidence="1" key="1">
    <citation type="submission" date="2018-11" db="EMBL/GenBank/DDBJ databases">
        <authorList>
            <consortium name="Pathogen Informatics"/>
        </authorList>
    </citation>
    <scope>NUCLEOTIDE SEQUENCE</scope>
</reference>
<gene>
    <name evidence="1" type="ORF">PXEA_LOCUS36202</name>
</gene>
<organism evidence="1 2">
    <name type="scientific">Protopolystoma xenopodis</name>
    <dbReference type="NCBI Taxonomy" id="117903"/>
    <lineage>
        <taxon>Eukaryota</taxon>
        <taxon>Metazoa</taxon>
        <taxon>Spiralia</taxon>
        <taxon>Lophotrochozoa</taxon>
        <taxon>Platyhelminthes</taxon>
        <taxon>Monogenea</taxon>
        <taxon>Polyopisthocotylea</taxon>
        <taxon>Polystomatidea</taxon>
        <taxon>Polystomatidae</taxon>
        <taxon>Protopolystoma</taxon>
    </lineage>
</organism>
<accession>A0A448XR15</accession>
<sequence>MPNPIICSVVHLVCHLSPFFDICQHFHSHSRLVVEHLLFPNTKNRRSSALGGGRSEGEYLRELERINQELRGFMPIFPPVQTAFNALSTMHSPHASALDEAGRDQVAVSPSGQSAHCWTSLLYPPPDNSIRPGPALLGLLPQTCVASVCSAPLGTGVEANCSADSLKPNTIEPGVGNTPSDATVLELPPFTLAAYSFEEHDFERKGSLNQLSDDGEYY</sequence>